<feature type="non-terminal residue" evidence="1">
    <location>
        <position position="1"/>
    </location>
</feature>
<accession>A0A371EA59</accession>
<evidence type="ECO:0000313" key="1">
    <source>
        <dbReference type="EMBL" id="RDX62920.1"/>
    </source>
</evidence>
<keyword evidence="2" id="KW-1185">Reference proteome</keyword>
<name>A0A371EA59_MUCPR</name>
<evidence type="ECO:0000313" key="2">
    <source>
        <dbReference type="Proteomes" id="UP000257109"/>
    </source>
</evidence>
<dbReference type="EMBL" id="QJKJ01015197">
    <property type="protein sequence ID" value="RDX62920.1"/>
    <property type="molecule type" value="Genomic_DNA"/>
</dbReference>
<sequence length="207" mass="23486">MTTPIKLSRSRHLIGLDGSDSTNQLLPKRREKLIALQHRYNTWSRTKHMEHTTKKLEQQHEDLRGEIEQVKELMKKTFELLTQGATANATAVVQGMLVYPPGYTLPFNVNIPPYEMPHDWNTNAEEHPTSLANLNGQAGLALVIQKGTPHAEGKLHLLEERLWVIEGTDRHGLDVVDLCLVPDVGLRIDFKMPKFEKYKASSCPMCT</sequence>
<organism evidence="1 2">
    <name type="scientific">Mucuna pruriens</name>
    <name type="common">Velvet bean</name>
    <name type="synonym">Dolichos pruriens</name>
    <dbReference type="NCBI Taxonomy" id="157652"/>
    <lineage>
        <taxon>Eukaryota</taxon>
        <taxon>Viridiplantae</taxon>
        <taxon>Streptophyta</taxon>
        <taxon>Embryophyta</taxon>
        <taxon>Tracheophyta</taxon>
        <taxon>Spermatophyta</taxon>
        <taxon>Magnoliopsida</taxon>
        <taxon>eudicotyledons</taxon>
        <taxon>Gunneridae</taxon>
        <taxon>Pentapetalae</taxon>
        <taxon>rosids</taxon>
        <taxon>fabids</taxon>
        <taxon>Fabales</taxon>
        <taxon>Fabaceae</taxon>
        <taxon>Papilionoideae</taxon>
        <taxon>50 kb inversion clade</taxon>
        <taxon>NPAAA clade</taxon>
        <taxon>indigoferoid/millettioid clade</taxon>
        <taxon>Phaseoleae</taxon>
        <taxon>Mucuna</taxon>
    </lineage>
</organism>
<proteinExistence type="predicted"/>
<dbReference type="AlphaFoldDB" id="A0A371EA59"/>
<gene>
    <name evidence="1" type="ORF">CR513_58703</name>
</gene>
<dbReference type="Proteomes" id="UP000257109">
    <property type="component" value="Unassembled WGS sequence"/>
</dbReference>
<protein>
    <submittedName>
        <fullName evidence="1">Uncharacterized protein</fullName>
    </submittedName>
</protein>
<reference evidence="1" key="1">
    <citation type="submission" date="2018-05" db="EMBL/GenBank/DDBJ databases">
        <title>Draft genome of Mucuna pruriens seed.</title>
        <authorList>
            <person name="Nnadi N.E."/>
            <person name="Vos R."/>
            <person name="Hasami M.H."/>
            <person name="Devisetty U.K."/>
            <person name="Aguiy J.C."/>
        </authorList>
    </citation>
    <scope>NUCLEOTIDE SEQUENCE [LARGE SCALE GENOMIC DNA]</scope>
    <source>
        <strain evidence="1">JCA_2017</strain>
    </source>
</reference>
<comment type="caution">
    <text evidence="1">The sequence shown here is derived from an EMBL/GenBank/DDBJ whole genome shotgun (WGS) entry which is preliminary data.</text>
</comment>